<dbReference type="RefSeq" id="WP_184002901.1">
    <property type="nucleotide sequence ID" value="NZ_BAABIF010000013.1"/>
</dbReference>
<dbReference type="GO" id="GO:0008865">
    <property type="term" value="F:fructokinase activity"/>
    <property type="evidence" value="ECO:0007669"/>
    <property type="project" value="UniProtKB-EC"/>
</dbReference>
<comment type="catalytic activity">
    <reaction evidence="6">
        <text>D-fructose + ATP = D-fructose 6-phosphate + ADP + H(+)</text>
        <dbReference type="Rhea" id="RHEA:16125"/>
        <dbReference type="ChEBI" id="CHEBI:15378"/>
        <dbReference type="ChEBI" id="CHEBI:30616"/>
        <dbReference type="ChEBI" id="CHEBI:37721"/>
        <dbReference type="ChEBI" id="CHEBI:61527"/>
        <dbReference type="ChEBI" id="CHEBI:456216"/>
        <dbReference type="EC" id="2.7.1.4"/>
    </reaction>
</comment>
<sequence>MTATVSELPLAGVELGGTKCICTLAYGPEAIVDQHSIATTTPDQTLPALRAVLDRWWKENRFAAIGINSFGPVQLHPDSPAYGHIAKTPKPGWSDADIVGSLTGAYPVPFGFDTDVNGAALAEMRWGCAQDIEDFAYITVGTGVGVGLIVNGKPTRGMLHCELGHLRTPRLPEDDAPSACPFHSDCVEGLASGPGIAAALQGYPIDSLNANAPVWDRVVRSITCLCHALATSTGPMRIAIGGGVFTRQPHLLPRVQTALIESLNGYLPLPTGTEYIVSPDLGDQAGPMGGIALALDALAG</sequence>
<dbReference type="EMBL" id="JACIJI010000002">
    <property type="protein sequence ID" value="MBB5718824.1"/>
    <property type="molecule type" value="Genomic_DNA"/>
</dbReference>
<comment type="cofactor">
    <cofactor evidence="1">
        <name>Mg(2+)</name>
        <dbReference type="ChEBI" id="CHEBI:18420"/>
    </cofactor>
</comment>
<evidence type="ECO:0000256" key="2">
    <source>
        <dbReference type="ARBA" id="ARBA00022723"/>
    </source>
</evidence>
<dbReference type="SUPFAM" id="SSF53067">
    <property type="entry name" value="Actin-like ATPase domain"/>
    <property type="match status" value="1"/>
</dbReference>
<evidence type="ECO:0000256" key="6">
    <source>
        <dbReference type="ARBA" id="ARBA00048451"/>
    </source>
</evidence>
<keyword evidence="7" id="KW-0418">Kinase</keyword>
<keyword evidence="4" id="KW-0460">Magnesium</keyword>
<gene>
    <name evidence="7" type="ORF">FHR23_001747</name>
</gene>
<dbReference type="PANTHER" id="PTHR42742:SF3">
    <property type="entry name" value="FRUCTOKINASE"/>
    <property type="match status" value="1"/>
</dbReference>
<evidence type="ECO:0000256" key="1">
    <source>
        <dbReference type="ARBA" id="ARBA00001946"/>
    </source>
</evidence>
<dbReference type="InterPro" id="IPR043129">
    <property type="entry name" value="ATPase_NBD"/>
</dbReference>
<keyword evidence="7" id="KW-0808">Transferase</keyword>
<evidence type="ECO:0000313" key="7">
    <source>
        <dbReference type="EMBL" id="MBB5718824.1"/>
    </source>
</evidence>
<dbReference type="PANTHER" id="PTHR42742">
    <property type="entry name" value="TRANSCRIPTIONAL REPRESSOR MPRA"/>
    <property type="match status" value="1"/>
</dbReference>
<protein>
    <recommendedName>
        <fullName evidence="5">fructokinase</fullName>
        <ecNumber evidence="5">2.7.1.4</ecNumber>
    </recommendedName>
</protein>
<dbReference type="Gene3D" id="3.30.420.40">
    <property type="match status" value="2"/>
</dbReference>
<proteinExistence type="predicted"/>
<accession>A0A840YZ91</accession>
<organism evidence="7 8">
    <name type="scientific">Stakelama sediminis</name>
    <dbReference type="NCBI Taxonomy" id="463200"/>
    <lineage>
        <taxon>Bacteria</taxon>
        <taxon>Pseudomonadati</taxon>
        <taxon>Pseudomonadota</taxon>
        <taxon>Alphaproteobacteria</taxon>
        <taxon>Sphingomonadales</taxon>
        <taxon>Sphingomonadaceae</taxon>
        <taxon>Stakelama</taxon>
    </lineage>
</organism>
<comment type="caution">
    <text evidence="7">The sequence shown here is derived from an EMBL/GenBank/DDBJ whole genome shotgun (WGS) entry which is preliminary data.</text>
</comment>
<keyword evidence="8" id="KW-1185">Reference proteome</keyword>
<keyword evidence="2" id="KW-0479">Metal-binding</keyword>
<dbReference type="EC" id="2.7.1.4" evidence="5"/>
<keyword evidence="3" id="KW-0862">Zinc</keyword>
<reference evidence="7 8" key="1">
    <citation type="submission" date="2020-08" db="EMBL/GenBank/DDBJ databases">
        <title>Genomic Encyclopedia of Type Strains, Phase IV (KMG-IV): sequencing the most valuable type-strain genomes for metagenomic binning, comparative biology and taxonomic classification.</title>
        <authorList>
            <person name="Goeker M."/>
        </authorList>
    </citation>
    <scope>NUCLEOTIDE SEQUENCE [LARGE SCALE GENOMIC DNA]</scope>
    <source>
        <strain evidence="7 8">DSM 27203</strain>
    </source>
</reference>
<evidence type="ECO:0000256" key="4">
    <source>
        <dbReference type="ARBA" id="ARBA00022842"/>
    </source>
</evidence>
<dbReference type="InterPro" id="IPR051804">
    <property type="entry name" value="Carb_Metab_Reg_Kinase/Isom"/>
</dbReference>
<dbReference type="Proteomes" id="UP000554342">
    <property type="component" value="Unassembled WGS sequence"/>
</dbReference>
<dbReference type="AlphaFoldDB" id="A0A840YZ91"/>
<evidence type="ECO:0000313" key="8">
    <source>
        <dbReference type="Proteomes" id="UP000554342"/>
    </source>
</evidence>
<dbReference type="InterPro" id="IPR000600">
    <property type="entry name" value="ROK"/>
</dbReference>
<dbReference type="CDD" id="cd24067">
    <property type="entry name" value="ASKHA_NBD_ROK_BsFRK-like"/>
    <property type="match status" value="1"/>
</dbReference>
<dbReference type="GO" id="GO:0046872">
    <property type="term" value="F:metal ion binding"/>
    <property type="evidence" value="ECO:0007669"/>
    <property type="project" value="UniProtKB-KW"/>
</dbReference>
<name>A0A840YZ91_9SPHN</name>
<evidence type="ECO:0000256" key="3">
    <source>
        <dbReference type="ARBA" id="ARBA00022833"/>
    </source>
</evidence>
<dbReference type="Pfam" id="PF00480">
    <property type="entry name" value="ROK"/>
    <property type="match status" value="1"/>
</dbReference>
<evidence type="ECO:0000256" key="5">
    <source>
        <dbReference type="ARBA" id="ARBA00038887"/>
    </source>
</evidence>